<keyword evidence="4" id="KW-1185">Reference proteome</keyword>
<dbReference type="STRING" id="151549.A0A4C1UP20"/>
<sequence length="143" mass="16276">MAKKGIVNAYRLENTHSSTRPIRAEVPQGSIPSTLLFSAYINDILRPTTGVQFALFADDTALLLRSNNHRNIVILLRLQRPIDELTQWLRLWRIECKLHVTSYAEVPAYKASIGQSRSDGISMPEWPRETKTSKPWANDMAVE</sequence>
<evidence type="ECO:0000313" key="4">
    <source>
        <dbReference type="Proteomes" id="UP000299102"/>
    </source>
</evidence>
<protein>
    <recommendedName>
        <fullName evidence="2">Reverse transcriptase domain-containing protein</fullName>
    </recommendedName>
</protein>
<comment type="caution">
    <text evidence="3">The sequence shown here is derived from an EMBL/GenBank/DDBJ whole genome shotgun (WGS) entry which is preliminary data.</text>
</comment>
<dbReference type="OrthoDB" id="6627393at2759"/>
<gene>
    <name evidence="3" type="ORF">EVAR_19071_1</name>
</gene>
<feature type="region of interest" description="Disordered" evidence="1">
    <location>
        <begin position="115"/>
        <end position="143"/>
    </location>
</feature>
<evidence type="ECO:0000256" key="1">
    <source>
        <dbReference type="SAM" id="MobiDB-lite"/>
    </source>
</evidence>
<proteinExistence type="predicted"/>
<name>A0A4C1UP20_EUMVA</name>
<evidence type="ECO:0000313" key="3">
    <source>
        <dbReference type="EMBL" id="GBP28223.1"/>
    </source>
</evidence>
<accession>A0A4C1UP20</accession>
<evidence type="ECO:0000259" key="2">
    <source>
        <dbReference type="PROSITE" id="PS50878"/>
    </source>
</evidence>
<dbReference type="EMBL" id="BGZK01000204">
    <property type="protein sequence ID" value="GBP28223.1"/>
    <property type="molecule type" value="Genomic_DNA"/>
</dbReference>
<organism evidence="3 4">
    <name type="scientific">Eumeta variegata</name>
    <name type="common">Bagworm moth</name>
    <name type="synonym">Eumeta japonica</name>
    <dbReference type="NCBI Taxonomy" id="151549"/>
    <lineage>
        <taxon>Eukaryota</taxon>
        <taxon>Metazoa</taxon>
        <taxon>Ecdysozoa</taxon>
        <taxon>Arthropoda</taxon>
        <taxon>Hexapoda</taxon>
        <taxon>Insecta</taxon>
        <taxon>Pterygota</taxon>
        <taxon>Neoptera</taxon>
        <taxon>Endopterygota</taxon>
        <taxon>Lepidoptera</taxon>
        <taxon>Glossata</taxon>
        <taxon>Ditrysia</taxon>
        <taxon>Tineoidea</taxon>
        <taxon>Psychidae</taxon>
        <taxon>Oiketicinae</taxon>
        <taxon>Eumeta</taxon>
    </lineage>
</organism>
<dbReference type="AlphaFoldDB" id="A0A4C1UP20"/>
<reference evidence="3 4" key="1">
    <citation type="journal article" date="2019" name="Commun. Biol.">
        <title>The bagworm genome reveals a unique fibroin gene that provides high tensile strength.</title>
        <authorList>
            <person name="Kono N."/>
            <person name="Nakamura H."/>
            <person name="Ohtoshi R."/>
            <person name="Tomita M."/>
            <person name="Numata K."/>
            <person name="Arakawa K."/>
        </authorList>
    </citation>
    <scope>NUCLEOTIDE SEQUENCE [LARGE SCALE GENOMIC DNA]</scope>
</reference>
<dbReference type="InterPro" id="IPR000477">
    <property type="entry name" value="RT_dom"/>
</dbReference>
<feature type="domain" description="Reverse transcriptase" evidence="2">
    <location>
        <begin position="1"/>
        <end position="141"/>
    </location>
</feature>
<dbReference type="Proteomes" id="UP000299102">
    <property type="component" value="Unassembled WGS sequence"/>
</dbReference>
<dbReference type="Pfam" id="PF00078">
    <property type="entry name" value="RVT_1"/>
    <property type="match status" value="1"/>
</dbReference>
<dbReference type="PROSITE" id="PS50878">
    <property type="entry name" value="RT_POL"/>
    <property type="match status" value="1"/>
</dbReference>